<dbReference type="STRING" id="156994.SAMN04488028_102331"/>
<keyword evidence="2 7" id="KW-0813">Transport</keyword>
<evidence type="ECO:0000256" key="2">
    <source>
        <dbReference type="ARBA" id="ARBA00022448"/>
    </source>
</evidence>
<evidence type="ECO:0000256" key="3">
    <source>
        <dbReference type="ARBA" id="ARBA00022452"/>
    </source>
</evidence>
<evidence type="ECO:0000256" key="6">
    <source>
        <dbReference type="ARBA" id="ARBA00023237"/>
    </source>
</evidence>
<keyword evidence="3 7" id="KW-1134">Transmembrane beta strand</keyword>
<organism evidence="9 10">
    <name type="scientific">Reichenbachiella agariperforans</name>
    <dbReference type="NCBI Taxonomy" id="156994"/>
    <lineage>
        <taxon>Bacteria</taxon>
        <taxon>Pseudomonadati</taxon>
        <taxon>Bacteroidota</taxon>
        <taxon>Cytophagia</taxon>
        <taxon>Cytophagales</taxon>
        <taxon>Reichenbachiellaceae</taxon>
        <taxon>Reichenbachiella</taxon>
    </lineage>
</organism>
<evidence type="ECO:0000256" key="1">
    <source>
        <dbReference type="ARBA" id="ARBA00004571"/>
    </source>
</evidence>
<reference evidence="10" key="1">
    <citation type="submission" date="2016-11" db="EMBL/GenBank/DDBJ databases">
        <authorList>
            <person name="Varghese N."/>
            <person name="Submissions S."/>
        </authorList>
    </citation>
    <scope>NUCLEOTIDE SEQUENCE [LARGE SCALE GENOMIC DNA]</scope>
    <source>
        <strain evidence="10">DSM 26134</strain>
    </source>
</reference>
<accession>A0A1M6NN89</accession>
<comment type="similarity">
    <text evidence="7">Belongs to the TonB-dependent receptor family.</text>
</comment>
<evidence type="ECO:0000256" key="5">
    <source>
        <dbReference type="ARBA" id="ARBA00023136"/>
    </source>
</evidence>
<keyword evidence="4 7" id="KW-0812">Transmembrane</keyword>
<keyword evidence="6 7" id="KW-0998">Cell outer membrane</keyword>
<evidence type="ECO:0000256" key="8">
    <source>
        <dbReference type="SAM" id="SignalP"/>
    </source>
</evidence>
<comment type="subcellular location">
    <subcellularLocation>
        <location evidence="1 7">Cell outer membrane</location>
        <topology evidence="1 7">Multi-pass membrane protein</topology>
    </subcellularLocation>
</comment>
<dbReference type="Gene3D" id="2.40.170.20">
    <property type="entry name" value="TonB-dependent receptor, beta-barrel domain"/>
    <property type="match status" value="1"/>
</dbReference>
<dbReference type="SUPFAM" id="SSF49464">
    <property type="entry name" value="Carboxypeptidase regulatory domain-like"/>
    <property type="match status" value="1"/>
</dbReference>
<keyword evidence="5 7" id="KW-0472">Membrane</keyword>
<keyword evidence="10" id="KW-1185">Reference proteome</keyword>
<sequence>MSKLSLFFFAFVLLFSSQSMMGQTILNGRVVDDEGIAIPDVLISTNTQSTVSDDDGFFVLSISNDSLLTITHVNYESKYIVARKRKETIVVELKLKSRQLEEVSIVDESKVALDRVDLHEISRMNVLFGESDVIKYLVTLPGIASINSFDAGISVRGGSTTENAFLVKGMRIADPTHITSLVTAFDPYVLSRSTVYKSGFPSMYNGRLSGYVDMNNETIEIEEVEAELSVGIISSSAKVAILIGKGGNNQIKFSARQTYLHLISTMYNRKSKTGTLPKYGFQDYSLSYHGRISDKWSLSAFGLVSGDELPFELTQNDNQHMQWNAQSAVVSLDRKLKRNGSLKILGGVNGNESVFEQDSNDQYISSEANNQSVSVRWDQPLTQTFAYHMGYSYERNDYSLSKNERDESISNNSMQSLYGDLIVFPNLNWVLTGGINMTYYEGLRSFYDVSPRVKVEYLLDDLELWVDYARTRQYEEKLPFFAIRSPMDIPVPLGDNNQSARCDAVSLGAKYELLEGLKLTSSVFFKRLDYIKDFSASSRSNLEFEYIEMVEGQGHAYGVEAELVWTHQKLSAGVNYTYLESKRQFDEINEGDVFSPPFDITSSAGVSLSYALNRHWFMSAFWTYTSGIYVTVPEGVAVAKDITNPGTTVNYVPIYGDRYNYRLPARHRLDLGISYRRPVKNKHAIKFSGGTYNTYNHKNVDFIYLEAEQTSTYLVSFVPKSRMVLPFVPYLSITFYLNEKGGKNG</sequence>
<evidence type="ECO:0000313" key="10">
    <source>
        <dbReference type="Proteomes" id="UP000184474"/>
    </source>
</evidence>
<dbReference type="RefSeq" id="WP_084190438.1">
    <property type="nucleotide sequence ID" value="NZ_FRAA01000002.1"/>
</dbReference>
<dbReference type="EMBL" id="FRAA01000002">
    <property type="protein sequence ID" value="SHJ97227.1"/>
    <property type="molecule type" value="Genomic_DNA"/>
</dbReference>
<dbReference type="SUPFAM" id="SSF56935">
    <property type="entry name" value="Porins"/>
    <property type="match status" value="1"/>
</dbReference>
<dbReference type="InterPro" id="IPR039426">
    <property type="entry name" value="TonB-dep_rcpt-like"/>
</dbReference>
<evidence type="ECO:0000256" key="7">
    <source>
        <dbReference type="PROSITE-ProRule" id="PRU01360"/>
    </source>
</evidence>
<dbReference type="InterPro" id="IPR036942">
    <property type="entry name" value="Beta-barrel_TonB_sf"/>
</dbReference>
<evidence type="ECO:0000256" key="4">
    <source>
        <dbReference type="ARBA" id="ARBA00022692"/>
    </source>
</evidence>
<gene>
    <name evidence="9" type="ORF">SAMN04488028_102331</name>
</gene>
<feature type="chain" id="PRO_5012477750" evidence="8">
    <location>
        <begin position="22"/>
        <end position="745"/>
    </location>
</feature>
<protein>
    <submittedName>
        <fullName evidence="9">TonB-dependent Receptor Plug Domain</fullName>
    </submittedName>
</protein>
<keyword evidence="9" id="KW-0675">Receptor</keyword>
<keyword evidence="8" id="KW-0732">Signal</keyword>
<proteinExistence type="inferred from homology"/>
<name>A0A1M6NN89_REIAG</name>
<evidence type="ECO:0000313" key="9">
    <source>
        <dbReference type="EMBL" id="SHJ97227.1"/>
    </source>
</evidence>
<feature type="signal peptide" evidence="8">
    <location>
        <begin position="1"/>
        <end position="21"/>
    </location>
</feature>
<dbReference type="AlphaFoldDB" id="A0A1M6NN89"/>
<dbReference type="PROSITE" id="PS52016">
    <property type="entry name" value="TONB_DEPENDENT_REC_3"/>
    <property type="match status" value="1"/>
</dbReference>
<dbReference type="Proteomes" id="UP000184474">
    <property type="component" value="Unassembled WGS sequence"/>
</dbReference>
<dbReference type="InterPro" id="IPR008969">
    <property type="entry name" value="CarboxyPept-like_regulatory"/>
</dbReference>
<dbReference type="GO" id="GO:0009279">
    <property type="term" value="C:cell outer membrane"/>
    <property type="evidence" value="ECO:0007669"/>
    <property type="project" value="UniProtKB-SubCell"/>
</dbReference>